<protein>
    <submittedName>
        <fullName evidence="1">Uncharacterized protein</fullName>
    </submittedName>
</protein>
<keyword evidence="2" id="KW-1185">Reference proteome</keyword>
<dbReference type="Proteomes" id="UP001410394">
    <property type="component" value="Unassembled WGS sequence"/>
</dbReference>
<accession>A0ABU9YVX0</accession>
<reference evidence="1 2" key="1">
    <citation type="journal article" date="2018" name="Int. J. Syst. Evol. Microbiol.">
        <title>Uliginosibacterium sediminicola sp. nov., isolated from freshwater sediment.</title>
        <authorList>
            <person name="Hwang W.M."/>
            <person name="Kim S.M."/>
            <person name="Kang K."/>
            <person name="Ahn T.Y."/>
        </authorList>
    </citation>
    <scope>NUCLEOTIDE SEQUENCE [LARGE SCALE GENOMIC DNA]</scope>
    <source>
        <strain evidence="1 2">M1-21</strain>
    </source>
</reference>
<dbReference type="InterPro" id="IPR056982">
    <property type="entry name" value="Phage_ProQ_C-like"/>
</dbReference>
<organism evidence="1 2">
    <name type="scientific">Uliginosibacterium sediminicola</name>
    <dbReference type="NCBI Taxonomy" id="2024550"/>
    <lineage>
        <taxon>Bacteria</taxon>
        <taxon>Pseudomonadati</taxon>
        <taxon>Pseudomonadota</taxon>
        <taxon>Betaproteobacteria</taxon>
        <taxon>Rhodocyclales</taxon>
        <taxon>Zoogloeaceae</taxon>
        <taxon>Uliginosibacterium</taxon>
    </lineage>
</organism>
<sequence length="126" mass="14326">MANNNPHNLWRGQQIWFVPGSRVFGAPGFATVICIGRKWATIKRDWKECRIDLTTLLEDTANKYSAGRAYLDKEAYEAKLAREDAFMDLRLQLSRQSSSPAETVTEQNIRDAAILLGIELKQRKNG</sequence>
<dbReference type="EMBL" id="JBDIVE010000002">
    <property type="protein sequence ID" value="MEN3067840.1"/>
    <property type="molecule type" value="Genomic_DNA"/>
</dbReference>
<dbReference type="Pfam" id="PF24203">
    <property type="entry name" value="Phage_ProQ_C_like"/>
    <property type="match status" value="1"/>
</dbReference>
<comment type="caution">
    <text evidence="1">The sequence shown here is derived from an EMBL/GenBank/DDBJ whole genome shotgun (WGS) entry which is preliminary data.</text>
</comment>
<proteinExistence type="predicted"/>
<dbReference type="RefSeq" id="WP_345918604.1">
    <property type="nucleotide sequence ID" value="NZ_JBDIVE010000002.1"/>
</dbReference>
<name>A0ABU9YVX0_9RHOO</name>
<evidence type="ECO:0000313" key="1">
    <source>
        <dbReference type="EMBL" id="MEN3067840.1"/>
    </source>
</evidence>
<gene>
    <name evidence="1" type="ORF">ABDB84_05060</name>
</gene>
<evidence type="ECO:0000313" key="2">
    <source>
        <dbReference type="Proteomes" id="UP001410394"/>
    </source>
</evidence>